<proteinExistence type="predicted"/>
<evidence type="ECO:0000313" key="2">
    <source>
        <dbReference type="Proteomes" id="UP001597045"/>
    </source>
</evidence>
<comment type="caution">
    <text evidence="1">The sequence shown here is derived from an EMBL/GenBank/DDBJ whole genome shotgun (WGS) entry which is preliminary data.</text>
</comment>
<protein>
    <submittedName>
        <fullName evidence="1">Uncharacterized protein</fullName>
    </submittedName>
</protein>
<evidence type="ECO:0000313" key="1">
    <source>
        <dbReference type="EMBL" id="MFD1046578.1"/>
    </source>
</evidence>
<organism evidence="1 2">
    <name type="scientific">Kibdelosporangium lantanae</name>
    <dbReference type="NCBI Taxonomy" id="1497396"/>
    <lineage>
        <taxon>Bacteria</taxon>
        <taxon>Bacillati</taxon>
        <taxon>Actinomycetota</taxon>
        <taxon>Actinomycetes</taxon>
        <taxon>Pseudonocardiales</taxon>
        <taxon>Pseudonocardiaceae</taxon>
        <taxon>Kibdelosporangium</taxon>
    </lineage>
</organism>
<dbReference type="EMBL" id="JBHTIS010000711">
    <property type="protein sequence ID" value="MFD1046578.1"/>
    <property type="molecule type" value="Genomic_DNA"/>
</dbReference>
<keyword evidence="2" id="KW-1185">Reference proteome</keyword>
<dbReference type="Gene3D" id="2.60.20.30">
    <property type="match status" value="1"/>
</dbReference>
<dbReference type="Proteomes" id="UP001597045">
    <property type="component" value="Unassembled WGS sequence"/>
</dbReference>
<reference evidence="2" key="1">
    <citation type="journal article" date="2019" name="Int. J. Syst. Evol. Microbiol.">
        <title>The Global Catalogue of Microorganisms (GCM) 10K type strain sequencing project: providing services to taxonomists for standard genome sequencing and annotation.</title>
        <authorList>
            <consortium name="The Broad Institute Genomics Platform"/>
            <consortium name="The Broad Institute Genome Sequencing Center for Infectious Disease"/>
            <person name="Wu L."/>
            <person name="Ma J."/>
        </authorList>
    </citation>
    <scope>NUCLEOTIDE SEQUENCE [LARGE SCALE GENOMIC DNA]</scope>
    <source>
        <strain evidence="2">JCM 31486</strain>
    </source>
</reference>
<sequence>AAGGEPDRVPCTAPDFLWFTDRNHNSTCYANFGVGHPDLPQVVSWSSGNNRGYFVWSDFDGGPFTRFFDKNQHGTLPDRGTYIETLNLY</sequence>
<dbReference type="InterPro" id="IPR015791">
    <property type="entry name" value="Antimic/Inh_G_crystallin-like"/>
</dbReference>
<name>A0ABW3M7L1_9PSEU</name>
<feature type="non-terminal residue" evidence="1">
    <location>
        <position position="1"/>
    </location>
</feature>
<gene>
    <name evidence="1" type="ORF">ACFQ1S_13945</name>
</gene>
<accession>A0ABW3M7L1</accession>